<dbReference type="Proteomes" id="UP000008810">
    <property type="component" value="Chromosome 3"/>
</dbReference>
<organism evidence="2">
    <name type="scientific">Brachypodium distachyon</name>
    <name type="common">Purple false brome</name>
    <name type="synonym">Trachynia distachya</name>
    <dbReference type="NCBI Taxonomy" id="15368"/>
    <lineage>
        <taxon>Eukaryota</taxon>
        <taxon>Viridiplantae</taxon>
        <taxon>Streptophyta</taxon>
        <taxon>Embryophyta</taxon>
        <taxon>Tracheophyta</taxon>
        <taxon>Spermatophyta</taxon>
        <taxon>Magnoliopsida</taxon>
        <taxon>Liliopsida</taxon>
        <taxon>Poales</taxon>
        <taxon>Poaceae</taxon>
        <taxon>BOP clade</taxon>
        <taxon>Pooideae</taxon>
        <taxon>Stipodae</taxon>
        <taxon>Brachypodieae</taxon>
        <taxon>Brachypodium</taxon>
    </lineage>
</organism>
<evidence type="ECO:0000313" key="4">
    <source>
        <dbReference type="Proteomes" id="UP000008810"/>
    </source>
</evidence>
<dbReference type="AlphaFoldDB" id="A0A0Q3M504"/>
<reference evidence="3" key="3">
    <citation type="submission" date="2018-08" db="UniProtKB">
        <authorList>
            <consortium name="EnsemblPlants"/>
        </authorList>
    </citation>
    <scope>IDENTIFICATION</scope>
    <source>
        <strain evidence="3">cv. Bd21</strain>
    </source>
</reference>
<proteinExistence type="predicted"/>
<reference evidence="2 3" key="1">
    <citation type="journal article" date="2010" name="Nature">
        <title>Genome sequencing and analysis of the model grass Brachypodium distachyon.</title>
        <authorList>
            <consortium name="International Brachypodium Initiative"/>
        </authorList>
    </citation>
    <scope>NUCLEOTIDE SEQUENCE [LARGE SCALE GENOMIC DNA]</scope>
    <source>
        <strain evidence="2 3">Bd21</strain>
    </source>
</reference>
<evidence type="ECO:0000256" key="1">
    <source>
        <dbReference type="SAM" id="MobiDB-lite"/>
    </source>
</evidence>
<evidence type="ECO:0000313" key="3">
    <source>
        <dbReference type="EnsemblPlants" id="KQJ99605"/>
    </source>
</evidence>
<dbReference type="EnsemblPlants" id="KQJ99605">
    <property type="protein sequence ID" value="KQJ99605"/>
    <property type="gene ID" value="BRADI_3g44235v3"/>
</dbReference>
<accession>A0A0Q3M504</accession>
<dbReference type="InParanoid" id="A0A0Q3M504"/>
<feature type="compositionally biased region" description="Low complexity" evidence="1">
    <location>
        <begin position="138"/>
        <end position="147"/>
    </location>
</feature>
<protein>
    <submittedName>
        <fullName evidence="2 3">Uncharacterized protein</fullName>
    </submittedName>
</protein>
<feature type="compositionally biased region" description="Basic residues" evidence="1">
    <location>
        <begin position="109"/>
        <end position="125"/>
    </location>
</feature>
<sequence>MKSTRKQKLMHGGSGGGRVLADPVAGARELAGRSKIWIDASASGRGCRWRLGWREAAAVACGSGARGSRRGQASRAAASGRRGRLLDSEEAVGRRGGATDLVGSSRPHGGSHRIRGRGRRCRPGRRGGSGSRGRLRAQRSVAPAAASEAERSSGGGSSLVRR</sequence>
<reference evidence="2" key="2">
    <citation type="submission" date="2017-06" db="EMBL/GenBank/DDBJ databases">
        <title>WGS assembly of Brachypodium distachyon.</title>
        <authorList>
            <consortium name="The International Brachypodium Initiative"/>
            <person name="Lucas S."/>
            <person name="Harmon-Smith M."/>
            <person name="Lail K."/>
            <person name="Tice H."/>
            <person name="Grimwood J."/>
            <person name="Bruce D."/>
            <person name="Barry K."/>
            <person name="Shu S."/>
            <person name="Lindquist E."/>
            <person name="Wang M."/>
            <person name="Pitluck S."/>
            <person name="Vogel J.P."/>
            <person name="Garvin D.F."/>
            <person name="Mockler T.C."/>
            <person name="Schmutz J."/>
            <person name="Rokhsar D."/>
            <person name="Bevan M.W."/>
        </authorList>
    </citation>
    <scope>NUCLEOTIDE SEQUENCE</scope>
    <source>
        <strain evidence="2">Bd21</strain>
    </source>
</reference>
<feature type="compositionally biased region" description="Gly residues" evidence="1">
    <location>
        <begin position="153"/>
        <end position="162"/>
    </location>
</feature>
<dbReference type="EMBL" id="CM000882">
    <property type="protein sequence ID" value="KQJ99605.1"/>
    <property type="molecule type" value="Genomic_DNA"/>
</dbReference>
<dbReference type="Gramene" id="KQJ99605">
    <property type="protein sequence ID" value="KQJ99605"/>
    <property type="gene ID" value="BRADI_3g44235v3"/>
</dbReference>
<feature type="compositionally biased region" description="Basic and acidic residues" evidence="1">
    <location>
        <begin position="84"/>
        <end position="93"/>
    </location>
</feature>
<feature type="compositionally biased region" description="Low complexity" evidence="1">
    <location>
        <begin position="70"/>
        <end position="80"/>
    </location>
</feature>
<evidence type="ECO:0000313" key="2">
    <source>
        <dbReference type="EMBL" id="KQJ99605.1"/>
    </source>
</evidence>
<feature type="region of interest" description="Disordered" evidence="1">
    <location>
        <begin position="1"/>
        <end position="21"/>
    </location>
</feature>
<feature type="region of interest" description="Disordered" evidence="1">
    <location>
        <begin position="61"/>
        <end position="162"/>
    </location>
</feature>
<gene>
    <name evidence="2" type="ORF">BRADI_3g44235v3</name>
</gene>
<keyword evidence="4" id="KW-1185">Reference proteome</keyword>
<name>A0A0Q3M504_BRADI</name>